<dbReference type="GO" id="GO:0016616">
    <property type="term" value="F:oxidoreductase activity, acting on the CH-OH group of donors, NAD or NADP as acceptor"/>
    <property type="evidence" value="ECO:0007669"/>
    <property type="project" value="InterPro"/>
</dbReference>
<dbReference type="InterPro" id="IPR029752">
    <property type="entry name" value="D-isomer_DH_CS1"/>
</dbReference>
<dbReference type="Proteomes" id="UP000243797">
    <property type="component" value="Unassembled WGS sequence"/>
</dbReference>
<dbReference type="OrthoDB" id="1879366at2759"/>
<evidence type="ECO:0000256" key="1">
    <source>
        <dbReference type="ARBA" id="ARBA00001947"/>
    </source>
</evidence>
<evidence type="ECO:0000259" key="6">
    <source>
        <dbReference type="SMART" id="SM00829"/>
    </source>
</evidence>
<dbReference type="SUPFAM" id="SSF51735">
    <property type="entry name" value="NAD(P)-binding Rossmann-fold domains"/>
    <property type="match status" value="1"/>
</dbReference>
<dbReference type="PANTHER" id="PTHR42683">
    <property type="entry name" value="ALDEHYDE REDUCTASE"/>
    <property type="match status" value="1"/>
</dbReference>
<dbReference type="PROSITE" id="PS00065">
    <property type="entry name" value="D_2_HYDROXYACID_DH_1"/>
    <property type="match status" value="1"/>
</dbReference>
<keyword evidence="2 5" id="KW-0479">Metal-binding</keyword>
<dbReference type="InterPro" id="IPR013149">
    <property type="entry name" value="ADH-like_C"/>
</dbReference>
<dbReference type="Gene3D" id="3.40.50.720">
    <property type="entry name" value="NAD(P)-binding Rossmann-like Domain"/>
    <property type="match status" value="1"/>
</dbReference>
<dbReference type="SUPFAM" id="SSF50129">
    <property type="entry name" value="GroES-like"/>
    <property type="match status" value="1"/>
</dbReference>
<evidence type="ECO:0000313" key="7">
    <source>
        <dbReference type="EMBL" id="PNS19120.1"/>
    </source>
</evidence>
<dbReference type="Pfam" id="PF00107">
    <property type="entry name" value="ADH_zinc_N"/>
    <property type="match status" value="1"/>
</dbReference>
<dbReference type="PROSITE" id="PS00059">
    <property type="entry name" value="ADH_ZINC"/>
    <property type="match status" value="1"/>
</dbReference>
<dbReference type="SMART" id="SM00829">
    <property type="entry name" value="PKS_ER"/>
    <property type="match status" value="1"/>
</dbReference>
<dbReference type="InterPro" id="IPR013154">
    <property type="entry name" value="ADH-like_N"/>
</dbReference>
<evidence type="ECO:0000256" key="5">
    <source>
        <dbReference type="RuleBase" id="RU361277"/>
    </source>
</evidence>
<keyword evidence="4" id="KW-0560">Oxidoreductase</keyword>
<comment type="cofactor">
    <cofactor evidence="1 5">
        <name>Zn(2+)</name>
        <dbReference type="ChEBI" id="CHEBI:29105"/>
    </cofactor>
</comment>
<keyword evidence="3 5" id="KW-0862">Zinc</keyword>
<name>A0A2K1QVZ2_9PEZI</name>
<protein>
    <submittedName>
        <fullName evidence="7">NADP-dependent alcohol dehydrogenase 7</fullName>
    </submittedName>
</protein>
<evidence type="ECO:0000256" key="2">
    <source>
        <dbReference type="ARBA" id="ARBA00022723"/>
    </source>
</evidence>
<keyword evidence="8" id="KW-1185">Reference proteome</keyword>
<reference evidence="7 8" key="1">
    <citation type="submission" date="2017-06" db="EMBL/GenBank/DDBJ databases">
        <title>Draft genome sequence of a variant of Elsinoe murrayae.</title>
        <authorList>
            <person name="Cheng Q."/>
        </authorList>
    </citation>
    <scope>NUCLEOTIDE SEQUENCE [LARGE SCALE GENOMIC DNA]</scope>
    <source>
        <strain evidence="7 8">CQ-2017a</strain>
    </source>
</reference>
<dbReference type="GO" id="GO:0008270">
    <property type="term" value="F:zinc ion binding"/>
    <property type="evidence" value="ECO:0007669"/>
    <property type="project" value="InterPro"/>
</dbReference>
<evidence type="ECO:0000313" key="8">
    <source>
        <dbReference type="Proteomes" id="UP000243797"/>
    </source>
</evidence>
<sequence>MPSDISFTVYKGSKSGAIEKATTTKPQLEGDLVHLRVTASGVCGTDLHYQKAGIALGHEGVGEVISVGPAVKHLKAGDRVGWGYEHSSCGHCQQCLKGTETFCPERAMYGFANTDQGSFANEGVWHESFLFKIPDGISDTDAAPLMCGGATVFNALHLYDVQPTERIGVVGVGGLGHLAIQFAAKMGCEVVVFSGSPAKKDEAMRLGAKEFHALKEEKDLKNTTKPIDRLLVTTSAQPDWSVYVPILAPGAIVFPLSVADGNFEFPYMQLISGGITIQGSVVAPRFVHQRMLMFAARHGIKPVVEKFEMSEKGIEEALKKLTEGNVRYRAVLVPKANL</sequence>
<dbReference type="EMBL" id="NKHZ01000033">
    <property type="protein sequence ID" value="PNS19120.1"/>
    <property type="molecule type" value="Genomic_DNA"/>
</dbReference>
<dbReference type="InterPro" id="IPR036291">
    <property type="entry name" value="NAD(P)-bd_dom_sf"/>
</dbReference>
<dbReference type="STRING" id="2082308.A0A2K1QVZ2"/>
<proteinExistence type="inferred from homology"/>
<comment type="similarity">
    <text evidence="5">Belongs to the zinc-containing alcohol dehydrogenase family.</text>
</comment>
<accession>A0A2K1QVZ2</accession>
<dbReference type="InterPro" id="IPR002328">
    <property type="entry name" value="ADH_Zn_CS"/>
</dbReference>
<dbReference type="AlphaFoldDB" id="A0A2K1QVZ2"/>
<dbReference type="FunFam" id="3.40.50.720:FF:000022">
    <property type="entry name" value="Cinnamyl alcohol dehydrogenase"/>
    <property type="match status" value="1"/>
</dbReference>
<dbReference type="Pfam" id="PF08240">
    <property type="entry name" value="ADH_N"/>
    <property type="match status" value="1"/>
</dbReference>
<dbReference type="InterPro" id="IPR047109">
    <property type="entry name" value="CAD-like"/>
</dbReference>
<dbReference type="InterPro" id="IPR020843">
    <property type="entry name" value="ER"/>
</dbReference>
<dbReference type="InterPro" id="IPR011032">
    <property type="entry name" value="GroES-like_sf"/>
</dbReference>
<gene>
    <name evidence="7" type="ORF">CAC42_1856</name>
</gene>
<comment type="caution">
    <text evidence="7">The sequence shown here is derived from an EMBL/GenBank/DDBJ whole genome shotgun (WGS) entry which is preliminary data.</text>
</comment>
<organism evidence="7 8">
    <name type="scientific">Sphaceloma murrayae</name>
    <dbReference type="NCBI Taxonomy" id="2082308"/>
    <lineage>
        <taxon>Eukaryota</taxon>
        <taxon>Fungi</taxon>
        <taxon>Dikarya</taxon>
        <taxon>Ascomycota</taxon>
        <taxon>Pezizomycotina</taxon>
        <taxon>Dothideomycetes</taxon>
        <taxon>Dothideomycetidae</taxon>
        <taxon>Myriangiales</taxon>
        <taxon>Elsinoaceae</taxon>
        <taxon>Sphaceloma</taxon>
    </lineage>
</organism>
<dbReference type="Gene3D" id="3.90.180.10">
    <property type="entry name" value="Medium-chain alcohol dehydrogenases, catalytic domain"/>
    <property type="match status" value="1"/>
</dbReference>
<dbReference type="InParanoid" id="A0A2K1QVZ2"/>
<evidence type="ECO:0000256" key="3">
    <source>
        <dbReference type="ARBA" id="ARBA00022833"/>
    </source>
</evidence>
<feature type="domain" description="Enoyl reductase (ER)" evidence="6">
    <location>
        <begin position="12"/>
        <end position="332"/>
    </location>
</feature>
<dbReference type="CDD" id="cd05283">
    <property type="entry name" value="CAD1"/>
    <property type="match status" value="1"/>
</dbReference>
<evidence type="ECO:0000256" key="4">
    <source>
        <dbReference type="ARBA" id="ARBA00023002"/>
    </source>
</evidence>